<dbReference type="SUPFAM" id="SSF48452">
    <property type="entry name" value="TPR-like"/>
    <property type="match status" value="1"/>
</dbReference>
<evidence type="ECO:0000256" key="3">
    <source>
        <dbReference type="ARBA" id="ARBA00022729"/>
    </source>
</evidence>
<evidence type="ECO:0000259" key="6">
    <source>
        <dbReference type="Pfam" id="PF07980"/>
    </source>
</evidence>
<name>A0ABU8I5N1_9SPHI</name>
<organism evidence="8 9">
    <name type="scientific">Sphingobacterium tenebrionis</name>
    <dbReference type="NCBI Taxonomy" id="3111775"/>
    <lineage>
        <taxon>Bacteria</taxon>
        <taxon>Pseudomonadati</taxon>
        <taxon>Bacteroidota</taxon>
        <taxon>Sphingobacteriia</taxon>
        <taxon>Sphingobacteriales</taxon>
        <taxon>Sphingobacteriaceae</taxon>
        <taxon>Sphingobacterium</taxon>
    </lineage>
</organism>
<sequence>MKIKSLITYICCAFIIVNFSACKKYIDLEPENSTYDEVFWTDANNIPKANAGAYSMLRDALRADRSFFIFGDLAGGNFVTGGDYWNYKDLSKGGNFKFGYAPYLEGSLWNWTRFYAIVNQCNLIIEKTPALPADDFPNGETEKNQLIAEARFIRAYTNFYMQRVWGDILLIKESYKDPQNIPPIARSPLEETMAFCIDDLLFGIDNLPTTGSKAKASKGAVQALLAHVYAWKHDYVNAEKYANDVLSAGYSLESTADYRKIWAGNSKESIWELSMLYNTSGEEHSQGFFNAFLADPAVPGKSVASAWTFDQDVLEDVFTTSERGARFDSIATRGANDQTYFLRKYDNFVEYPPKVPGGSYYAISNNLVLLRLADLRLLHAEAALKNGKPQVALADLNIIRKRAGISELTSAGSDLMIEIFKERRRELIGEGSTQFDLIRMEMFNKIAEFSAIYSADRLANQGYFWPLNMRALLPQNELLTQNPWWIKQ</sequence>
<keyword evidence="3" id="KW-0732">Signal</keyword>
<dbReference type="InterPro" id="IPR033985">
    <property type="entry name" value="SusD-like_N"/>
</dbReference>
<dbReference type="Proteomes" id="UP001363035">
    <property type="component" value="Unassembled WGS sequence"/>
</dbReference>
<dbReference type="RefSeq" id="WP_336557633.1">
    <property type="nucleotide sequence ID" value="NZ_JAYLLN010000019.1"/>
</dbReference>
<dbReference type="CDD" id="cd08977">
    <property type="entry name" value="SusD"/>
    <property type="match status" value="1"/>
</dbReference>
<evidence type="ECO:0000256" key="4">
    <source>
        <dbReference type="ARBA" id="ARBA00023136"/>
    </source>
</evidence>
<gene>
    <name evidence="8" type="ORF">VJ786_08945</name>
</gene>
<dbReference type="InterPro" id="IPR011990">
    <property type="entry name" value="TPR-like_helical_dom_sf"/>
</dbReference>
<comment type="subcellular location">
    <subcellularLocation>
        <location evidence="1">Cell outer membrane</location>
    </subcellularLocation>
</comment>
<feature type="domain" description="RagB/SusD" evidence="6">
    <location>
        <begin position="333"/>
        <end position="485"/>
    </location>
</feature>
<dbReference type="Pfam" id="PF07980">
    <property type="entry name" value="SusD_RagB"/>
    <property type="match status" value="1"/>
</dbReference>
<evidence type="ECO:0000313" key="9">
    <source>
        <dbReference type="Proteomes" id="UP001363035"/>
    </source>
</evidence>
<evidence type="ECO:0000256" key="1">
    <source>
        <dbReference type="ARBA" id="ARBA00004442"/>
    </source>
</evidence>
<accession>A0ABU8I5N1</accession>
<evidence type="ECO:0000256" key="2">
    <source>
        <dbReference type="ARBA" id="ARBA00006275"/>
    </source>
</evidence>
<feature type="domain" description="SusD-like N-terminal" evidence="7">
    <location>
        <begin position="110"/>
        <end position="229"/>
    </location>
</feature>
<comment type="caution">
    <text evidence="8">The sequence shown here is derived from an EMBL/GenBank/DDBJ whole genome shotgun (WGS) entry which is preliminary data.</text>
</comment>
<dbReference type="Pfam" id="PF14322">
    <property type="entry name" value="SusD-like_3"/>
    <property type="match status" value="1"/>
</dbReference>
<evidence type="ECO:0000256" key="5">
    <source>
        <dbReference type="ARBA" id="ARBA00023237"/>
    </source>
</evidence>
<reference evidence="8 9" key="1">
    <citation type="submission" date="2024-01" db="EMBL/GenBank/DDBJ databases">
        <title>Sphingobacterium tenebrionis sp. nov., a novel endophyte isolated from tenebrio molitor intestines.</title>
        <authorList>
            <person name="Zhang C."/>
        </authorList>
    </citation>
    <scope>NUCLEOTIDE SEQUENCE [LARGE SCALE GENOMIC DNA]</scope>
    <source>
        <strain evidence="8 9">PU5-4</strain>
    </source>
</reference>
<dbReference type="EMBL" id="JAYLLN010000019">
    <property type="protein sequence ID" value="MEI5985030.1"/>
    <property type="molecule type" value="Genomic_DNA"/>
</dbReference>
<keyword evidence="4" id="KW-0472">Membrane</keyword>
<evidence type="ECO:0000259" key="7">
    <source>
        <dbReference type="Pfam" id="PF14322"/>
    </source>
</evidence>
<dbReference type="Gene3D" id="1.25.40.390">
    <property type="match status" value="1"/>
</dbReference>
<keyword evidence="5" id="KW-0998">Cell outer membrane</keyword>
<comment type="similarity">
    <text evidence="2">Belongs to the SusD family.</text>
</comment>
<keyword evidence="9" id="KW-1185">Reference proteome</keyword>
<dbReference type="InterPro" id="IPR012944">
    <property type="entry name" value="SusD_RagB_dom"/>
</dbReference>
<evidence type="ECO:0000313" key="8">
    <source>
        <dbReference type="EMBL" id="MEI5985030.1"/>
    </source>
</evidence>
<protein>
    <submittedName>
        <fullName evidence="8">RagB/SusD family nutrient uptake outer membrane protein</fullName>
    </submittedName>
</protein>
<proteinExistence type="inferred from homology"/>